<organism evidence="2 3">
    <name type="scientific">Candidatus Jorgensenbacteria bacterium RIFCSPLOWO2_01_FULL_45_25b</name>
    <dbReference type="NCBI Taxonomy" id="1798471"/>
    <lineage>
        <taxon>Bacteria</taxon>
        <taxon>Candidatus Joergenseniibacteriota</taxon>
    </lineage>
</organism>
<evidence type="ECO:0000313" key="2">
    <source>
        <dbReference type="EMBL" id="OGG39727.1"/>
    </source>
</evidence>
<dbReference type="PANTHER" id="PTHR30399">
    <property type="entry name" value="UNCHARACTERIZED PROTEIN YGJP"/>
    <property type="match status" value="1"/>
</dbReference>
<reference evidence="2 3" key="1">
    <citation type="journal article" date="2016" name="Nat. Commun.">
        <title>Thousands of microbial genomes shed light on interconnected biogeochemical processes in an aquifer system.</title>
        <authorList>
            <person name="Anantharaman K."/>
            <person name="Brown C.T."/>
            <person name="Hug L.A."/>
            <person name="Sharon I."/>
            <person name="Castelle C.J."/>
            <person name="Probst A.J."/>
            <person name="Thomas B.C."/>
            <person name="Singh A."/>
            <person name="Wilkins M.J."/>
            <person name="Karaoz U."/>
            <person name="Brodie E.L."/>
            <person name="Williams K.H."/>
            <person name="Hubbard S.S."/>
            <person name="Banfield J.F."/>
        </authorList>
    </citation>
    <scope>NUCLEOTIDE SEQUENCE [LARGE SCALE GENOMIC DNA]</scope>
</reference>
<dbReference type="InterPro" id="IPR002725">
    <property type="entry name" value="YgjP-like_metallopeptidase"/>
</dbReference>
<comment type="caution">
    <text evidence="2">The sequence shown here is derived from an EMBL/GenBank/DDBJ whole genome shotgun (WGS) entry which is preliminary data.</text>
</comment>
<dbReference type="Pfam" id="PF01863">
    <property type="entry name" value="YgjP-like"/>
    <property type="match status" value="1"/>
</dbReference>
<evidence type="ECO:0000313" key="3">
    <source>
        <dbReference type="Proteomes" id="UP000176996"/>
    </source>
</evidence>
<proteinExistence type="predicted"/>
<feature type="domain" description="YgjP-like metallopeptidase" evidence="1">
    <location>
        <begin position="75"/>
        <end position="172"/>
    </location>
</feature>
<dbReference type="Proteomes" id="UP000176996">
    <property type="component" value="Unassembled WGS sequence"/>
</dbReference>
<protein>
    <recommendedName>
        <fullName evidence="1">YgjP-like metallopeptidase domain-containing protein</fullName>
    </recommendedName>
</protein>
<dbReference type="Gene3D" id="3.30.2010.10">
    <property type="entry name" value="Metalloproteases ('zincins'), catalytic domain"/>
    <property type="match status" value="1"/>
</dbReference>
<evidence type="ECO:0000259" key="1">
    <source>
        <dbReference type="Pfam" id="PF01863"/>
    </source>
</evidence>
<dbReference type="AlphaFoldDB" id="A0A1F6BT58"/>
<name>A0A1F6BT58_9BACT</name>
<dbReference type="EMBL" id="MFKK01000037">
    <property type="protein sequence ID" value="OGG39727.1"/>
    <property type="molecule type" value="Genomic_DNA"/>
</dbReference>
<sequence length="178" mass="21429">MSYVLQTSKRARATRLTLYSDGRFVVTVPQRMRDGFVEEFLLRKARWIFKKLEYIKRFSDKTFLGGGRREFLKHKDRALAFAEERARYFNARYSFEYKRITIRNQKTRWGSCSKKGGLSFNYRIALLPQRCADYIIVHELCHLREFNHSRKFWELVALSFPDYLEIRKDIKKLCISGF</sequence>
<dbReference type="PANTHER" id="PTHR30399:SF1">
    <property type="entry name" value="UTP PYROPHOSPHATASE"/>
    <property type="match status" value="1"/>
</dbReference>
<dbReference type="CDD" id="cd07344">
    <property type="entry name" value="M48_yhfN_like"/>
    <property type="match status" value="1"/>
</dbReference>
<gene>
    <name evidence="2" type="ORF">A3A21_00105</name>
</gene>
<dbReference type="InterPro" id="IPR053136">
    <property type="entry name" value="UTP_pyrophosphatase-like"/>
</dbReference>
<accession>A0A1F6BT58</accession>